<evidence type="ECO:0000313" key="5">
    <source>
        <dbReference type="Proteomes" id="UP000738325"/>
    </source>
</evidence>
<name>A0A9P6UW59_9FUNG</name>
<keyword evidence="5" id="KW-1185">Reference proteome</keyword>
<dbReference type="Gene3D" id="3.10.110.10">
    <property type="entry name" value="Ubiquitin Conjugating Enzyme"/>
    <property type="match status" value="1"/>
</dbReference>
<dbReference type="AlphaFoldDB" id="A0A9P6UW59"/>
<evidence type="ECO:0000259" key="3">
    <source>
        <dbReference type="PROSITE" id="PS50127"/>
    </source>
</evidence>
<dbReference type="SMART" id="SM00212">
    <property type="entry name" value="UBCc"/>
    <property type="match status" value="1"/>
</dbReference>
<evidence type="ECO:0000256" key="2">
    <source>
        <dbReference type="SAM" id="MobiDB-lite"/>
    </source>
</evidence>
<keyword evidence="1" id="KW-0833">Ubl conjugation pathway</keyword>
<sequence length="299" mass="34840">MSLFQTRSRKNSAVMGANASSQHNLHHPQPQQHLLSGHPQTLGSSSSLLHSSQDSIDHDPHAQQNQQQQQYQQQQQQQNRPSAAAARPQLFSDFFRRYELMIEFSNLRNPHHCPSGLYVMPATDNMNQWFGTLFIHKGYYRNAVFKFQLLIPPDYPDRRPSVRFLSDMFHPLIDSHGELMLQYQFPQWRPHRDYLFHVLHFVKAVFKKCVLDTFVEKQAVNKEAYRIYRQENKIFAKLAQQRAQLSITENDLYNHYPSNNSIKFAPLSDDEFIDLKQKMMGSAATVGFSASTFKSRPLD</sequence>
<reference evidence="4" key="1">
    <citation type="journal article" date="2020" name="Fungal Divers.">
        <title>Resolving the Mortierellaceae phylogeny through synthesis of multi-gene phylogenetics and phylogenomics.</title>
        <authorList>
            <person name="Vandepol N."/>
            <person name="Liber J."/>
            <person name="Desiro A."/>
            <person name="Na H."/>
            <person name="Kennedy M."/>
            <person name="Barry K."/>
            <person name="Grigoriev I.V."/>
            <person name="Miller A.N."/>
            <person name="O'Donnell K."/>
            <person name="Stajich J.E."/>
            <person name="Bonito G."/>
        </authorList>
    </citation>
    <scope>NUCLEOTIDE SEQUENCE</scope>
    <source>
        <strain evidence="4">REB-010B</strain>
    </source>
</reference>
<gene>
    <name evidence="4" type="ORF">BGZ99_003382</name>
</gene>
<feature type="compositionally biased region" description="Low complexity" evidence="2">
    <location>
        <begin position="63"/>
        <end position="79"/>
    </location>
</feature>
<dbReference type="EMBL" id="JAAAIP010000214">
    <property type="protein sequence ID" value="KAG0322340.1"/>
    <property type="molecule type" value="Genomic_DNA"/>
</dbReference>
<dbReference type="SUPFAM" id="SSF54495">
    <property type="entry name" value="UBC-like"/>
    <property type="match status" value="1"/>
</dbReference>
<dbReference type="OrthoDB" id="5596422at2759"/>
<feature type="domain" description="UBC core" evidence="3">
    <location>
        <begin position="95"/>
        <end position="248"/>
    </location>
</feature>
<dbReference type="PROSITE" id="PS50127">
    <property type="entry name" value="UBC_2"/>
    <property type="match status" value="1"/>
</dbReference>
<dbReference type="InterPro" id="IPR000608">
    <property type="entry name" value="UBC"/>
</dbReference>
<feature type="compositionally biased region" description="Low complexity" evidence="2">
    <location>
        <begin position="20"/>
        <end position="54"/>
    </location>
</feature>
<protein>
    <recommendedName>
        <fullName evidence="3">UBC core domain-containing protein</fullName>
    </recommendedName>
</protein>
<dbReference type="Pfam" id="PF00179">
    <property type="entry name" value="UQ_con"/>
    <property type="match status" value="1"/>
</dbReference>
<proteinExistence type="predicted"/>
<comment type="caution">
    <text evidence="4">The sequence shown here is derived from an EMBL/GenBank/DDBJ whole genome shotgun (WGS) entry which is preliminary data.</text>
</comment>
<organism evidence="4 5">
    <name type="scientific">Dissophora globulifera</name>
    <dbReference type="NCBI Taxonomy" id="979702"/>
    <lineage>
        <taxon>Eukaryota</taxon>
        <taxon>Fungi</taxon>
        <taxon>Fungi incertae sedis</taxon>
        <taxon>Mucoromycota</taxon>
        <taxon>Mortierellomycotina</taxon>
        <taxon>Mortierellomycetes</taxon>
        <taxon>Mortierellales</taxon>
        <taxon>Mortierellaceae</taxon>
        <taxon>Dissophora</taxon>
    </lineage>
</organism>
<dbReference type="InterPro" id="IPR050113">
    <property type="entry name" value="Ub_conjugating_enzyme"/>
</dbReference>
<dbReference type="Proteomes" id="UP000738325">
    <property type="component" value="Unassembled WGS sequence"/>
</dbReference>
<evidence type="ECO:0000256" key="1">
    <source>
        <dbReference type="ARBA" id="ARBA00022786"/>
    </source>
</evidence>
<accession>A0A9P6UW59</accession>
<dbReference type="CDD" id="cd23814">
    <property type="entry name" value="UEV_AKTIP"/>
    <property type="match status" value="1"/>
</dbReference>
<dbReference type="InterPro" id="IPR016135">
    <property type="entry name" value="UBQ-conjugating_enzyme/RWD"/>
</dbReference>
<dbReference type="PANTHER" id="PTHR24067">
    <property type="entry name" value="UBIQUITIN-CONJUGATING ENZYME E2"/>
    <property type="match status" value="1"/>
</dbReference>
<evidence type="ECO:0000313" key="4">
    <source>
        <dbReference type="EMBL" id="KAG0322340.1"/>
    </source>
</evidence>
<feature type="region of interest" description="Disordered" evidence="2">
    <location>
        <begin position="1"/>
        <end position="85"/>
    </location>
</feature>